<feature type="region of interest" description="Disordered" evidence="4">
    <location>
        <begin position="38"/>
        <end position="65"/>
    </location>
</feature>
<evidence type="ECO:0000256" key="2">
    <source>
        <dbReference type="ARBA" id="ARBA00020243"/>
    </source>
</evidence>
<accession>A0AA35TB27</accession>
<dbReference type="SUPFAM" id="SSF55729">
    <property type="entry name" value="Acyl-CoA N-acyltransferases (Nat)"/>
    <property type="match status" value="1"/>
</dbReference>
<sequence>MAVEHAVGAKFYVPLESGEEAVLEYSERLDGSLDLHHTEVPTSQRGKGLGESSHRLLSVMQKRKV</sequence>
<dbReference type="Proteomes" id="UP001174909">
    <property type="component" value="Unassembled WGS sequence"/>
</dbReference>
<evidence type="ECO:0000256" key="4">
    <source>
        <dbReference type="SAM" id="MobiDB-lite"/>
    </source>
</evidence>
<name>A0AA35TB27_GEOBA</name>
<evidence type="ECO:0000313" key="6">
    <source>
        <dbReference type="EMBL" id="CAI8044597.1"/>
    </source>
</evidence>
<organism evidence="6 7">
    <name type="scientific">Geodia barretti</name>
    <name type="common">Barrett's horny sponge</name>
    <dbReference type="NCBI Taxonomy" id="519541"/>
    <lineage>
        <taxon>Eukaryota</taxon>
        <taxon>Metazoa</taxon>
        <taxon>Porifera</taxon>
        <taxon>Demospongiae</taxon>
        <taxon>Heteroscleromorpha</taxon>
        <taxon>Tetractinellida</taxon>
        <taxon>Astrophorina</taxon>
        <taxon>Geodiidae</taxon>
        <taxon>Geodia</taxon>
    </lineage>
</organism>
<protein>
    <recommendedName>
        <fullName evidence="2">Protein NATD1</fullName>
    </recommendedName>
    <alternativeName>
        <fullName evidence="3">N-acetyltransferase domain-containing protein 1</fullName>
    </alternativeName>
</protein>
<dbReference type="InterPro" id="IPR031165">
    <property type="entry name" value="GNAT_YJDJ"/>
</dbReference>
<dbReference type="AlphaFoldDB" id="A0AA35TB27"/>
<evidence type="ECO:0000313" key="7">
    <source>
        <dbReference type="Proteomes" id="UP001174909"/>
    </source>
</evidence>
<dbReference type="Pfam" id="PF14542">
    <property type="entry name" value="Acetyltransf_CG"/>
    <property type="match status" value="1"/>
</dbReference>
<comment type="caution">
    <text evidence="6">The sequence shown here is derived from an EMBL/GenBank/DDBJ whole genome shotgun (WGS) entry which is preliminary data.</text>
</comment>
<comment type="similarity">
    <text evidence="1">Belongs to the NATD1 family.</text>
</comment>
<dbReference type="Gene3D" id="3.40.630.30">
    <property type="match status" value="1"/>
</dbReference>
<feature type="domain" description="N-acetyltransferase" evidence="5">
    <location>
        <begin position="11"/>
        <end position="51"/>
    </location>
</feature>
<evidence type="ECO:0000256" key="3">
    <source>
        <dbReference type="ARBA" id="ARBA00031876"/>
    </source>
</evidence>
<evidence type="ECO:0000259" key="5">
    <source>
        <dbReference type="Pfam" id="PF14542"/>
    </source>
</evidence>
<keyword evidence="7" id="KW-1185">Reference proteome</keyword>
<gene>
    <name evidence="6" type="ORF">GBAR_LOCUS24718</name>
</gene>
<dbReference type="EMBL" id="CASHTH010003405">
    <property type="protein sequence ID" value="CAI8044597.1"/>
    <property type="molecule type" value="Genomic_DNA"/>
</dbReference>
<reference evidence="6" key="1">
    <citation type="submission" date="2023-03" db="EMBL/GenBank/DDBJ databases">
        <authorList>
            <person name="Steffen K."/>
            <person name="Cardenas P."/>
        </authorList>
    </citation>
    <scope>NUCLEOTIDE SEQUENCE</scope>
</reference>
<evidence type="ECO:0000256" key="1">
    <source>
        <dbReference type="ARBA" id="ARBA00006233"/>
    </source>
</evidence>
<dbReference type="InterPro" id="IPR016181">
    <property type="entry name" value="Acyl_CoA_acyltransferase"/>
</dbReference>
<proteinExistence type="inferred from homology"/>